<evidence type="ECO:0008006" key="3">
    <source>
        <dbReference type="Google" id="ProtNLM"/>
    </source>
</evidence>
<evidence type="ECO:0000313" key="2">
    <source>
        <dbReference type="Proteomes" id="UP000317429"/>
    </source>
</evidence>
<protein>
    <recommendedName>
        <fullName evidence="3">DUF2007 domain-containing protein</fullName>
    </recommendedName>
</protein>
<name>A0A518DEP2_9BACT</name>
<dbReference type="KEGG" id="pnd:Pla175_32990"/>
<gene>
    <name evidence="1" type="ORF">Pla175_32990</name>
</gene>
<dbReference type="AlphaFoldDB" id="A0A518DEP2"/>
<sequence length="200" mass="21983">MGFCENCRSELAGLRDESGAPPRDALDVARVSSLAEAGYLAGLLRVEGLPVWVRQQDDFSAVTGAWSSVFVLQTLRGDADRVSAVLRRESNEIDQEDLGDDEASEREPLERVIWRPVALMAIAGMASFWLGQRVANQAEPSGPERLAAAMQQAGRPFVARGEGLTSRWLTFEPLSQSWCLETDANGDGRVDGRQWFSLEE</sequence>
<organism evidence="1 2">
    <name type="scientific">Pirellulimonas nuda</name>
    <dbReference type="NCBI Taxonomy" id="2528009"/>
    <lineage>
        <taxon>Bacteria</taxon>
        <taxon>Pseudomonadati</taxon>
        <taxon>Planctomycetota</taxon>
        <taxon>Planctomycetia</taxon>
        <taxon>Pirellulales</taxon>
        <taxon>Lacipirellulaceae</taxon>
        <taxon>Pirellulimonas</taxon>
    </lineage>
</organism>
<dbReference type="EMBL" id="CP036291">
    <property type="protein sequence ID" value="QDU89902.1"/>
    <property type="molecule type" value="Genomic_DNA"/>
</dbReference>
<evidence type="ECO:0000313" key="1">
    <source>
        <dbReference type="EMBL" id="QDU89902.1"/>
    </source>
</evidence>
<reference evidence="1 2" key="1">
    <citation type="submission" date="2019-02" db="EMBL/GenBank/DDBJ databases">
        <title>Deep-cultivation of Planctomycetes and their phenomic and genomic characterization uncovers novel biology.</title>
        <authorList>
            <person name="Wiegand S."/>
            <person name="Jogler M."/>
            <person name="Boedeker C."/>
            <person name="Pinto D."/>
            <person name="Vollmers J."/>
            <person name="Rivas-Marin E."/>
            <person name="Kohn T."/>
            <person name="Peeters S.H."/>
            <person name="Heuer A."/>
            <person name="Rast P."/>
            <person name="Oberbeckmann S."/>
            <person name="Bunk B."/>
            <person name="Jeske O."/>
            <person name="Meyerdierks A."/>
            <person name="Storesund J.E."/>
            <person name="Kallscheuer N."/>
            <person name="Luecker S."/>
            <person name="Lage O.M."/>
            <person name="Pohl T."/>
            <person name="Merkel B.J."/>
            <person name="Hornburger P."/>
            <person name="Mueller R.-W."/>
            <person name="Bruemmer F."/>
            <person name="Labrenz M."/>
            <person name="Spormann A.M."/>
            <person name="Op den Camp H."/>
            <person name="Overmann J."/>
            <person name="Amann R."/>
            <person name="Jetten M.S.M."/>
            <person name="Mascher T."/>
            <person name="Medema M.H."/>
            <person name="Devos D.P."/>
            <person name="Kaster A.-K."/>
            <person name="Ovreas L."/>
            <person name="Rohde M."/>
            <person name="Galperin M.Y."/>
            <person name="Jogler C."/>
        </authorList>
    </citation>
    <scope>NUCLEOTIDE SEQUENCE [LARGE SCALE GENOMIC DNA]</scope>
    <source>
        <strain evidence="1 2">Pla175</strain>
    </source>
</reference>
<accession>A0A518DEP2</accession>
<keyword evidence="2" id="KW-1185">Reference proteome</keyword>
<proteinExistence type="predicted"/>
<dbReference type="Proteomes" id="UP000317429">
    <property type="component" value="Chromosome"/>
</dbReference>